<gene>
    <name evidence="3" type="ORF">E5988_10920</name>
</gene>
<organism evidence="3 4">
    <name type="scientific">Sphingomonas olei</name>
    <dbReference type="NCBI Taxonomy" id="1886787"/>
    <lineage>
        <taxon>Bacteria</taxon>
        <taxon>Pseudomonadati</taxon>
        <taxon>Pseudomonadota</taxon>
        <taxon>Alphaproteobacteria</taxon>
        <taxon>Sphingomonadales</taxon>
        <taxon>Sphingomonadaceae</taxon>
        <taxon>Sphingomonas</taxon>
    </lineage>
</organism>
<dbReference type="EMBL" id="SSTI01000007">
    <property type="protein sequence ID" value="THG39669.1"/>
    <property type="molecule type" value="Genomic_DNA"/>
</dbReference>
<dbReference type="InterPro" id="IPR013215">
    <property type="entry name" value="Cbl-indep_Met_Synth_N"/>
</dbReference>
<protein>
    <recommendedName>
        <fullName evidence="2">Cobalamin-independent methionine synthase MetE N-terminal domain-containing protein</fullName>
    </recommendedName>
</protein>
<evidence type="ECO:0000313" key="4">
    <source>
        <dbReference type="Proteomes" id="UP000308038"/>
    </source>
</evidence>
<dbReference type="RefSeq" id="WP_136451701.1">
    <property type="nucleotide sequence ID" value="NZ_SSTI01000007.1"/>
</dbReference>
<name>A0ABY2QIP3_9SPHN</name>
<evidence type="ECO:0000256" key="1">
    <source>
        <dbReference type="SAM" id="MobiDB-lite"/>
    </source>
</evidence>
<evidence type="ECO:0000313" key="3">
    <source>
        <dbReference type="EMBL" id="THG39669.1"/>
    </source>
</evidence>
<reference evidence="3 4" key="1">
    <citation type="submission" date="2019-04" db="EMBL/GenBank/DDBJ databases">
        <title>Microbes associate with the intestines of laboratory mice.</title>
        <authorList>
            <person name="Navarre W."/>
            <person name="Wong E."/>
            <person name="Huang K.C."/>
            <person name="Tropini C."/>
            <person name="Ng K."/>
            <person name="Yu B."/>
        </authorList>
    </citation>
    <scope>NUCLEOTIDE SEQUENCE [LARGE SCALE GENOMIC DNA]</scope>
    <source>
        <strain evidence="3 4">NM83_B4-11</strain>
    </source>
</reference>
<dbReference type="Proteomes" id="UP000308038">
    <property type="component" value="Unassembled WGS sequence"/>
</dbReference>
<sequence length="423" mass="44793">MTIAAACLGFPHEAQHGDVAAAVEDYRAGRISAADLIDLGRRARAAAWQRQRQAGIEVIPCNDFSFAGQLLDTSIMLGAVPERFRAAGEPGSLDLYVAMAGGFLEGEGAALPTVERGPGRARWFDSDHQRIVPEVSADQHFSLSTSNVLDAFNQAKALGYHCRPVILGPVTFLHLARSREPDVEPLSLLHRLLPVYAELLLQLKLAGADWVQIDEPVLVLDSSPAVRAALRTTYWALAGRGAPKIMLASYFGAIGDNLDAALGLPVAGLHLDLVAAPGQLAQVMRGGRLDLVLSLGVVDGRDGEPAHLSAILDQLEPLVGKVTVQIAPSCSLAHAPVEEGLPAGARLVAAMQRLDEVATLRTALRSGRGRVQDYLQANAAVVAARRAASGVTDQPISNQIGESANSDATSRSSPLWKRIAPVD</sequence>
<keyword evidence="4" id="KW-1185">Reference proteome</keyword>
<proteinExistence type="predicted"/>
<evidence type="ECO:0000259" key="2">
    <source>
        <dbReference type="Pfam" id="PF08267"/>
    </source>
</evidence>
<dbReference type="SUPFAM" id="SSF51726">
    <property type="entry name" value="UROD/MetE-like"/>
    <property type="match status" value="1"/>
</dbReference>
<dbReference type="PANTHER" id="PTHR30519">
    <property type="entry name" value="5-METHYLTETRAHYDROPTEROYLTRIGLUTAMATE--HOMOCYSTEINE METHYLTRANSFERASE"/>
    <property type="match status" value="1"/>
</dbReference>
<dbReference type="Gene3D" id="3.20.20.210">
    <property type="match status" value="1"/>
</dbReference>
<dbReference type="Pfam" id="PF08267">
    <property type="entry name" value="Meth_synt_1"/>
    <property type="match status" value="1"/>
</dbReference>
<comment type="caution">
    <text evidence="3">The sequence shown here is derived from an EMBL/GenBank/DDBJ whole genome shotgun (WGS) entry which is preliminary data.</text>
</comment>
<feature type="region of interest" description="Disordered" evidence="1">
    <location>
        <begin position="392"/>
        <end position="423"/>
    </location>
</feature>
<accession>A0ABY2QIP3</accession>
<feature type="compositionally biased region" description="Polar residues" evidence="1">
    <location>
        <begin position="392"/>
        <end position="413"/>
    </location>
</feature>
<dbReference type="InterPro" id="IPR038071">
    <property type="entry name" value="UROD/MetE-like_sf"/>
</dbReference>
<feature type="domain" description="Cobalamin-independent methionine synthase MetE N-terminal" evidence="2">
    <location>
        <begin position="6"/>
        <end position="320"/>
    </location>
</feature>